<evidence type="ECO:0000313" key="2">
    <source>
        <dbReference type="EMBL" id="OQM74706.1"/>
    </source>
</evidence>
<dbReference type="Proteomes" id="UP000191905">
    <property type="component" value="Unassembled WGS sequence"/>
</dbReference>
<dbReference type="SUPFAM" id="SSF53955">
    <property type="entry name" value="Lysozyme-like"/>
    <property type="match status" value="1"/>
</dbReference>
<name>A0A1V8RNG5_9HYPH</name>
<feature type="coiled-coil region" evidence="1">
    <location>
        <begin position="1"/>
        <end position="28"/>
    </location>
</feature>
<proteinExistence type="predicted"/>
<dbReference type="Gene3D" id="1.10.530.10">
    <property type="match status" value="1"/>
</dbReference>
<accession>A0A1V8RNG5</accession>
<evidence type="ECO:0000313" key="3">
    <source>
        <dbReference type="Proteomes" id="UP000191905"/>
    </source>
</evidence>
<evidence type="ECO:0008006" key="4">
    <source>
        <dbReference type="Google" id="ProtNLM"/>
    </source>
</evidence>
<keyword evidence="1" id="KW-0175">Coiled coil</keyword>
<sequence>MDDTQRLVVSLEARLDKYEKDMARAGRATNDNYKRIERRTKQFADNTEKVTGRAAQSLAKNFESMFSPFLRGGVMFAGVAGAAMAVKEIASSIAEVDREARKAGVNAKTWQQWQYVATATGASVDGITDALKELNIRGDEFAKTGKGSGAEWFGRLGYSAEEVGRKLQDPNRLLDELIGKIQHLDQASQTRAIDELFGGTGAEQLAKVLGLSVEQIQKLRSEAATFTDEQIAAAKKIDADWDKLWRNVTVYAKQAAIESVSYAQQIAEAIRRMNPNYGKADPYAGMQKPESLDLVMARDRLADLNKSRAGILKEISDLENGPAFATKDLEIRELKGSLAALEEQISSTGEEIISLGGGSDQLKQGLKELSAITQRAGGSFDSTATMAGNFKTALEELKKLAPDLKGELDQLSKLDAIDAAFRKVAGSAQTMGEVLRAADIANRAKSIARFGAHDNILDLIGAAEGTDKGRGYNETLGYGAFTGGAVNLTSMSLNEVLALQKRMLADPKNTYNSSAVGRYQIVARTLKDAMKDLNLTGDRLFDEKTQDEIARYLLRRRGNDPAGLRNEWEGLRNVDDGTIRDAYNGTPIAAQKLAPTDAQQKQTALLNQQTEARKRLNQAIDDGLNRAQFEQRISGMSAQQQRIELELYDRVAQAKRDGVQLSDADIQRMRQKITLTDQLDAQTKQAATSQQQLEQAGQFFGQQFTGALSGLLTGTTSLNDAVRSLINSLIDATLQAALLGKGPLAGLFGGGSGLFGAIFGFSEGGYTGQGGKYQPAGVVHRGEFVMSKEATSRLGVRNLDQLHEAAKRGYAAGGYVSGGSAPHHAMREIHGSNDNARASVISISAPITVEGSAGTPAQNQDLAKRMQKQLDQTMRGVINDEIRKQMRPGGAIRKSL</sequence>
<protein>
    <recommendedName>
        <fullName evidence="4">Phage tail tape measure protein</fullName>
    </recommendedName>
</protein>
<keyword evidence="3" id="KW-1185">Reference proteome</keyword>
<dbReference type="STRING" id="1873176.BFN67_03455"/>
<feature type="coiled-coil region" evidence="1">
    <location>
        <begin position="324"/>
        <end position="351"/>
    </location>
</feature>
<evidence type="ECO:0000256" key="1">
    <source>
        <dbReference type="SAM" id="Coils"/>
    </source>
</evidence>
<dbReference type="InterPro" id="IPR023346">
    <property type="entry name" value="Lysozyme-like_dom_sf"/>
</dbReference>
<organism evidence="2 3">
    <name type="scientific">Manganibacter manganicus</name>
    <dbReference type="NCBI Taxonomy" id="1873176"/>
    <lineage>
        <taxon>Bacteria</taxon>
        <taxon>Pseudomonadati</taxon>
        <taxon>Pseudomonadota</taxon>
        <taxon>Alphaproteobacteria</taxon>
        <taxon>Hyphomicrobiales</taxon>
        <taxon>Phyllobacteriaceae</taxon>
        <taxon>Manganibacter</taxon>
    </lineage>
</organism>
<gene>
    <name evidence="2" type="ORF">BFN67_03455</name>
</gene>
<dbReference type="AlphaFoldDB" id="A0A1V8RNG5"/>
<comment type="caution">
    <text evidence="2">The sequence shown here is derived from an EMBL/GenBank/DDBJ whole genome shotgun (WGS) entry which is preliminary data.</text>
</comment>
<dbReference type="EMBL" id="MDET01000023">
    <property type="protein sequence ID" value="OQM74706.1"/>
    <property type="molecule type" value="Genomic_DNA"/>
</dbReference>
<reference evidence="2 3" key="1">
    <citation type="journal article" date="2016" name="Int. J. Syst. Evol. Microbiol.">
        <title>Pseudaminobacter manganicus sp. nov., isolated from sludge of a manganese mine.</title>
        <authorList>
            <person name="Li J."/>
            <person name="Huang J."/>
            <person name="Liao S."/>
            <person name="Wang G."/>
        </authorList>
    </citation>
    <scope>NUCLEOTIDE SEQUENCE [LARGE SCALE GENOMIC DNA]</scope>
    <source>
        <strain evidence="2 3">JH-7</strain>
    </source>
</reference>